<dbReference type="PROSITE" id="PS50850">
    <property type="entry name" value="MFS"/>
    <property type="match status" value="1"/>
</dbReference>
<evidence type="ECO:0000256" key="3">
    <source>
        <dbReference type="ARBA" id="ARBA00022692"/>
    </source>
</evidence>
<protein>
    <submittedName>
        <fullName evidence="9">MFS general substrate transporter</fullName>
    </submittedName>
</protein>
<dbReference type="PRINTS" id="PR01035">
    <property type="entry name" value="TCRTETA"/>
</dbReference>
<name>A0A194XTE8_MOLSC</name>
<keyword evidence="4 7" id="KW-1133">Transmembrane helix</keyword>
<keyword evidence="10" id="KW-1185">Reference proteome</keyword>
<sequence>MASKGLQMPPGMDRRKSSTAHYSSFAVPPPRNRGRPPISPTGSGGFDGSTNAPSNGGDGDHDPHNSPLPTKQLVILAIIALAEQTALNSISPYLPEMTSTFPEVDVGQIGLYVGTIASSFALAQFATNFFWGWLSDRIGRKPVVMLGTILTAACFLGFGFCRTLWQAIMVQALMGLVNGNQGVISTCLGEITDRSNQSKAFVYLPVIYGIGGITGPAVGGLLVFQEHPFRKGVKNPYPYLLPNLFSAVILVIDLVCTGFWLEESLEEAKELPPLKKRVGNLFSWIWQFTGGSHRPTYLRSRGHRDSRHRVDGGVDGSDDETSDQDSERQSLLSIPEIFTNNGNHLSSKEVLNRDTIILLSTYLVFQLSNISYNSLYPIFASSPMPTGRELSPEEIGLSLSFAGIVTIVFQVGIFGKLKEKMGNKRTYRAGLFLFFISMMMMPWVGYNDSRPLFGLGTGKIWLWIELGFVLLVKTVAAVGGLTSALLLITNSAPNHSVLGTLNGLAQTLSAAGRAAGPFLSGGLFSIATRVHPKGEALAWGVFGGIAFLGWLASFGIRGEGLESAEFDEENGSGEEDDDDDEYNDDEDDAGVGRR</sequence>
<reference evidence="9 10" key="1">
    <citation type="submission" date="2015-10" db="EMBL/GenBank/DDBJ databases">
        <title>Full genome of DAOMC 229536 Phialocephala scopiformis, a fungal endophyte of spruce producing the potent anti-insectan compound rugulosin.</title>
        <authorList>
            <consortium name="DOE Joint Genome Institute"/>
            <person name="Walker A.K."/>
            <person name="Frasz S.L."/>
            <person name="Seifert K.A."/>
            <person name="Miller J.D."/>
            <person name="Mondo S.J."/>
            <person name="Labutti K."/>
            <person name="Lipzen A."/>
            <person name="Dockter R."/>
            <person name="Kennedy M."/>
            <person name="Grigoriev I.V."/>
            <person name="Spatafora J.W."/>
        </authorList>
    </citation>
    <scope>NUCLEOTIDE SEQUENCE [LARGE SCALE GENOMIC DNA]</scope>
    <source>
        <strain evidence="9 10">CBS 120377</strain>
    </source>
</reference>
<evidence type="ECO:0000256" key="5">
    <source>
        <dbReference type="ARBA" id="ARBA00023136"/>
    </source>
</evidence>
<feature type="transmembrane region" description="Helical" evidence="7">
    <location>
        <begin position="536"/>
        <end position="556"/>
    </location>
</feature>
<dbReference type="InterPro" id="IPR020846">
    <property type="entry name" value="MFS_dom"/>
</dbReference>
<evidence type="ECO:0000313" key="9">
    <source>
        <dbReference type="EMBL" id="KUJ23324.1"/>
    </source>
</evidence>
<dbReference type="PANTHER" id="PTHR23504:SF39">
    <property type="entry name" value="TRANSPORTER, PUTATIVE (AFU_ORTHOLOGUE AFUA_6G03860)-RELATED"/>
    <property type="match status" value="1"/>
</dbReference>
<dbReference type="KEGG" id="psco:LY89DRAFT_777095"/>
<feature type="transmembrane region" description="Helical" evidence="7">
    <location>
        <begin position="200"/>
        <end position="224"/>
    </location>
</feature>
<dbReference type="GO" id="GO:0016020">
    <property type="term" value="C:membrane"/>
    <property type="evidence" value="ECO:0007669"/>
    <property type="project" value="UniProtKB-SubCell"/>
</dbReference>
<feature type="transmembrane region" description="Helical" evidence="7">
    <location>
        <begin position="143"/>
        <end position="160"/>
    </location>
</feature>
<feature type="transmembrane region" description="Helical" evidence="7">
    <location>
        <begin position="427"/>
        <end position="446"/>
    </location>
</feature>
<dbReference type="InterPro" id="IPR036259">
    <property type="entry name" value="MFS_trans_sf"/>
</dbReference>
<evidence type="ECO:0000259" key="8">
    <source>
        <dbReference type="PROSITE" id="PS50850"/>
    </source>
</evidence>
<gene>
    <name evidence="9" type="ORF">LY89DRAFT_777095</name>
</gene>
<dbReference type="PANTHER" id="PTHR23504">
    <property type="entry name" value="MAJOR FACILITATOR SUPERFAMILY DOMAIN-CONTAINING PROTEIN 10"/>
    <property type="match status" value="1"/>
</dbReference>
<dbReference type="Pfam" id="PF07690">
    <property type="entry name" value="MFS_1"/>
    <property type="match status" value="1"/>
</dbReference>
<dbReference type="GO" id="GO:0022857">
    <property type="term" value="F:transmembrane transporter activity"/>
    <property type="evidence" value="ECO:0007669"/>
    <property type="project" value="InterPro"/>
</dbReference>
<keyword evidence="3 7" id="KW-0812">Transmembrane</keyword>
<evidence type="ECO:0000256" key="7">
    <source>
        <dbReference type="SAM" id="Phobius"/>
    </source>
</evidence>
<dbReference type="OrthoDB" id="10262656at2759"/>
<organism evidence="9 10">
    <name type="scientific">Mollisia scopiformis</name>
    <name type="common">Conifer needle endophyte fungus</name>
    <name type="synonym">Phialocephala scopiformis</name>
    <dbReference type="NCBI Taxonomy" id="149040"/>
    <lineage>
        <taxon>Eukaryota</taxon>
        <taxon>Fungi</taxon>
        <taxon>Dikarya</taxon>
        <taxon>Ascomycota</taxon>
        <taxon>Pezizomycotina</taxon>
        <taxon>Leotiomycetes</taxon>
        <taxon>Helotiales</taxon>
        <taxon>Mollisiaceae</taxon>
        <taxon>Mollisia</taxon>
    </lineage>
</organism>
<dbReference type="InParanoid" id="A0A194XTE8"/>
<dbReference type="AlphaFoldDB" id="A0A194XTE8"/>
<dbReference type="CDD" id="cd17330">
    <property type="entry name" value="MFS_SLC46_TetA_like"/>
    <property type="match status" value="1"/>
</dbReference>
<evidence type="ECO:0000256" key="4">
    <source>
        <dbReference type="ARBA" id="ARBA00022989"/>
    </source>
</evidence>
<dbReference type="Gene3D" id="1.20.1250.20">
    <property type="entry name" value="MFS general substrate transporter like domains"/>
    <property type="match status" value="1"/>
</dbReference>
<dbReference type="Proteomes" id="UP000070700">
    <property type="component" value="Unassembled WGS sequence"/>
</dbReference>
<feature type="region of interest" description="Disordered" evidence="6">
    <location>
        <begin position="297"/>
        <end position="326"/>
    </location>
</feature>
<evidence type="ECO:0000256" key="2">
    <source>
        <dbReference type="ARBA" id="ARBA00022448"/>
    </source>
</evidence>
<proteinExistence type="predicted"/>
<evidence type="ECO:0000313" key="10">
    <source>
        <dbReference type="Proteomes" id="UP000070700"/>
    </source>
</evidence>
<keyword evidence="5 7" id="KW-0472">Membrane</keyword>
<feature type="region of interest" description="Disordered" evidence="6">
    <location>
        <begin position="563"/>
        <end position="594"/>
    </location>
</feature>
<accession>A0A194XTE8</accession>
<feature type="transmembrane region" description="Helical" evidence="7">
    <location>
        <begin position="466"/>
        <end position="489"/>
    </location>
</feature>
<feature type="transmembrane region" description="Helical" evidence="7">
    <location>
        <begin position="244"/>
        <end position="261"/>
    </location>
</feature>
<feature type="region of interest" description="Disordered" evidence="6">
    <location>
        <begin position="1"/>
        <end position="66"/>
    </location>
</feature>
<dbReference type="GeneID" id="28831835"/>
<feature type="domain" description="Major facilitator superfamily (MFS) profile" evidence="8">
    <location>
        <begin position="72"/>
        <end position="561"/>
    </location>
</feature>
<dbReference type="InterPro" id="IPR011701">
    <property type="entry name" value="MFS"/>
</dbReference>
<feature type="transmembrane region" description="Helical" evidence="7">
    <location>
        <begin position="356"/>
        <end position="375"/>
    </location>
</feature>
<evidence type="ECO:0000256" key="1">
    <source>
        <dbReference type="ARBA" id="ARBA00004141"/>
    </source>
</evidence>
<keyword evidence="2" id="KW-0813">Transport</keyword>
<feature type="transmembrane region" description="Helical" evidence="7">
    <location>
        <begin position="109"/>
        <end position="131"/>
    </location>
</feature>
<dbReference type="EMBL" id="KQ947405">
    <property type="protein sequence ID" value="KUJ23324.1"/>
    <property type="molecule type" value="Genomic_DNA"/>
</dbReference>
<feature type="transmembrane region" description="Helical" evidence="7">
    <location>
        <begin position="395"/>
        <end position="415"/>
    </location>
</feature>
<dbReference type="SUPFAM" id="SSF103473">
    <property type="entry name" value="MFS general substrate transporter"/>
    <property type="match status" value="1"/>
</dbReference>
<evidence type="ECO:0000256" key="6">
    <source>
        <dbReference type="SAM" id="MobiDB-lite"/>
    </source>
</evidence>
<dbReference type="RefSeq" id="XP_018077679.1">
    <property type="nucleotide sequence ID" value="XM_018222109.1"/>
</dbReference>
<comment type="subcellular location">
    <subcellularLocation>
        <location evidence="1">Membrane</location>
        <topology evidence="1">Multi-pass membrane protein</topology>
    </subcellularLocation>
</comment>
<dbReference type="InterPro" id="IPR001958">
    <property type="entry name" value="Tet-R_TetA/multi-R_MdtG-like"/>
</dbReference>